<gene>
    <name evidence="3" type="ORF">D2V17_17980</name>
</gene>
<feature type="domain" description="GGDEF" evidence="2">
    <location>
        <begin position="345"/>
        <end position="479"/>
    </location>
</feature>
<dbReference type="EMBL" id="QXFM01000139">
    <property type="protein sequence ID" value="RIV81116.1"/>
    <property type="molecule type" value="Genomic_DNA"/>
</dbReference>
<evidence type="ECO:0000259" key="1">
    <source>
        <dbReference type="PROSITE" id="PS50113"/>
    </source>
</evidence>
<accession>A0A3A1P445</accession>
<dbReference type="SUPFAM" id="SSF55073">
    <property type="entry name" value="Nucleotide cyclase"/>
    <property type="match status" value="1"/>
</dbReference>
<evidence type="ECO:0000259" key="2">
    <source>
        <dbReference type="PROSITE" id="PS50887"/>
    </source>
</evidence>
<dbReference type="Proteomes" id="UP000265366">
    <property type="component" value="Unassembled WGS sequence"/>
</dbReference>
<dbReference type="NCBIfam" id="TIGR00254">
    <property type="entry name" value="GGDEF"/>
    <property type="match status" value="1"/>
</dbReference>
<dbReference type="InterPro" id="IPR035965">
    <property type="entry name" value="PAS-like_dom_sf"/>
</dbReference>
<dbReference type="PROSITE" id="PS50113">
    <property type="entry name" value="PAC"/>
    <property type="match status" value="1"/>
</dbReference>
<dbReference type="InterPro" id="IPR043128">
    <property type="entry name" value="Rev_trsase/Diguanyl_cyclase"/>
</dbReference>
<dbReference type="InterPro" id="IPR052155">
    <property type="entry name" value="Biofilm_reg_signaling"/>
</dbReference>
<dbReference type="Gene3D" id="3.30.450.20">
    <property type="entry name" value="PAS domain"/>
    <property type="match status" value="1"/>
</dbReference>
<dbReference type="SUPFAM" id="SSF55781">
    <property type="entry name" value="GAF domain-like"/>
    <property type="match status" value="1"/>
</dbReference>
<dbReference type="OrthoDB" id="9790882at2"/>
<evidence type="ECO:0000313" key="3">
    <source>
        <dbReference type="EMBL" id="RIV81116.1"/>
    </source>
</evidence>
<dbReference type="SUPFAM" id="SSF55785">
    <property type="entry name" value="PYP-like sensor domain (PAS domain)"/>
    <property type="match status" value="1"/>
</dbReference>
<keyword evidence="4" id="KW-1185">Reference proteome</keyword>
<organism evidence="3 4">
    <name type="scientific">Aurantiacibacter xanthus</name>
    <dbReference type="NCBI Taxonomy" id="1784712"/>
    <lineage>
        <taxon>Bacteria</taxon>
        <taxon>Pseudomonadati</taxon>
        <taxon>Pseudomonadota</taxon>
        <taxon>Alphaproteobacteria</taxon>
        <taxon>Sphingomonadales</taxon>
        <taxon>Erythrobacteraceae</taxon>
        <taxon>Aurantiacibacter</taxon>
    </lineage>
</organism>
<dbReference type="Gene3D" id="3.30.450.40">
    <property type="match status" value="1"/>
</dbReference>
<dbReference type="CDD" id="cd01949">
    <property type="entry name" value="GGDEF"/>
    <property type="match status" value="1"/>
</dbReference>
<dbReference type="PANTHER" id="PTHR44757:SF2">
    <property type="entry name" value="BIOFILM ARCHITECTURE MAINTENANCE PROTEIN MBAA"/>
    <property type="match status" value="1"/>
</dbReference>
<dbReference type="InterPro" id="IPR000160">
    <property type="entry name" value="GGDEF_dom"/>
</dbReference>
<dbReference type="InterPro" id="IPR000700">
    <property type="entry name" value="PAS-assoc_C"/>
</dbReference>
<dbReference type="InterPro" id="IPR029787">
    <property type="entry name" value="Nucleotide_cyclase"/>
</dbReference>
<dbReference type="Pfam" id="PF00990">
    <property type="entry name" value="GGDEF"/>
    <property type="match status" value="1"/>
</dbReference>
<reference evidence="3 4" key="1">
    <citation type="submission" date="2018-08" db="EMBL/GenBank/DDBJ databases">
        <title>Erythrobacter zhengii sp.nov., a bacterium isolated from deep-sea sediment.</title>
        <authorList>
            <person name="Fang C."/>
            <person name="Wu Y.-H."/>
            <person name="Sun C."/>
            <person name="Wang H."/>
            <person name="Cheng H."/>
            <person name="Meng F.-X."/>
            <person name="Wang C.-S."/>
            <person name="Xu X.-W."/>
        </authorList>
    </citation>
    <scope>NUCLEOTIDE SEQUENCE [LARGE SCALE GENOMIC DNA]</scope>
    <source>
        <strain evidence="3 4">CCTCC AB 2015396</strain>
    </source>
</reference>
<dbReference type="PROSITE" id="PS50887">
    <property type="entry name" value="GGDEF"/>
    <property type="match status" value="1"/>
</dbReference>
<dbReference type="SMART" id="SM00267">
    <property type="entry name" value="GGDEF"/>
    <property type="match status" value="1"/>
</dbReference>
<name>A0A3A1P445_9SPHN</name>
<dbReference type="AlphaFoldDB" id="A0A3A1P445"/>
<proteinExistence type="predicted"/>
<evidence type="ECO:0000313" key="4">
    <source>
        <dbReference type="Proteomes" id="UP000265366"/>
    </source>
</evidence>
<feature type="domain" description="PAC" evidence="1">
    <location>
        <begin position="262"/>
        <end position="313"/>
    </location>
</feature>
<sequence>MEWVAPSSQNQHLLALARQETQARADASPLSALAATLARAIDCETVVVRLRDPSHQWTSAQYGATGLGCLLEQSIALAAADHVGPLIAPDAARHPLLRDHPLVTSDAKVLSFAGIAAFTDTDDSTLSEAVGVICALSEERREFGPEATALLESMSALMRSLYAQNIALHRHAHNSAALEQDMEGTRRLQRQFRQAERIASIGSWRMAIDDGDLHWSEGVYAIHELPHDANISVADAVNYYAGPDRQKILTAIERAVQTGESYDFEADFIGAKGNAKRVRVAGEVELSDGRPAALVGVIQDISDKHRLMQELEHRATTDSLTGLPNRDKFNDKLADAMRATMENKSPLGVVIIDLDNLRSVNDNAGQAAGDELLCRASAILRGSWLRGSFAARLGGDELVLLLQDDRHIAQLPAVLDRLAAELAAPLDYNGRAVPTGASLGASILHPGGNCSGIELLENADRALNAAKRESEVCFLIAPPINCADCTADCHADRPWAPQAAIMSAQAAVGLAS</sequence>
<dbReference type="PANTHER" id="PTHR44757">
    <property type="entry name" value="DIGUANYLATE CYCLASE DGCP"/>
    <property type="match status" value="1"/>
</dbReference>
<dbReference type="Gene3D" id="3.30.70.270">
    <property type="match status" value="1"/>
</dbReference>
<dbReference type="InterPro" id="IPR029016">
    <property type="entry name" value="GAF-like_dom_sf"/>
</dbReference>
<comment type="caution">
    <text evidence="3">The sequence shown here is derived from an EMBL/GenBank/DDBJ whole genome shotgun (WGS) entry which is preliminary data.</text>
</comment>
<protein>
    <submittedName>
        <fullName evidence="3">Diguanylate cyclase</fullName>
    </submittedName>
</protein>